<dbReference type="Proteomes" id="UP001234495">
    <property type="component" value="Unassembled WGS sequence"/>
</dbReference>
<keyword evidence="2 3" id="KW-0472">Membrane</keyword>
<feature type="domain" description="Outer membrane protein assembly factor BamE" evidence="4">
    <location>
        <begin position="130"/>
        <end position="186"/>
    </location>
</feature>
<keyword evidence="3" id="KW-1133">Transmembrane helix</keyword>
<dbReference type="EMBL" id="JAUSUD010000017">
    <property type="protein sequence ID" value="MDQ0232062.1"/>
    <property type="molecule type" value="Genomic_DNA"/>
</dbReference>
<dbReference type="Pfam" id="PF04355">
    <property type="entry name" value="BamE"/>
    <property type="match status" value="1"/>
</dbReference>
<feature type="transmembrane region" description="Helical" evidence="3">
    <location>
        <begin position="12"/>
        <end position="33"/>
    </location>
</feature>
<dbReference type="RefSeq" id="WP_307344055.1">
    <property type="nucleotide sequence ID" value="NZ_JAUSUD010000017.1"/>
</dbReference>
<keyword evidence="1" id="KW-0732">Signal</keyword>
<reference evidence="5 6" key="1">
    <citation type="submission" date="2023-07" db="EMBL/GenBank/DDBJ databases">
        <title>Genomic Encyclopedia of Type Strains, Phase IV (KMG-IV): sequencing the most valuable type-strain genomes for metagenomic binning, comparative biology and taxonomic classification.</title>
        <authorList>
            <person name="Goeker M."/>
        </authorList>
    </citation>
    <scope>NUCLEOTIDE SEQUENCE [LARGE SCALE GENOMIC DNA]</scope>
    <source>
        <strain evidence="5 6">DSM 29005</strain>
    </source>
</reference>
<protein>
    <submittedName>
        <fullName evidence="5">Outer membrane protein assembly factor BamE (Lipoprotein component of BamABCDE complex)</fullName>
    </submittedName>
</protein>
<evidence type="ECO:0000313" key="5">
    <source>
        <dbReference type="EMBL" id="MDQ0232062.1"/>
    </source>
</evidence>
<dbReference type="InterPro" id="IPR037873">
    <property type="entry name" value="BamE-like"/>
</dbReference>
<keyword evidence="3" id="KW-0812">Transmembrane</keyword>
<name>A0ABT9ZIF1_9BACI</name>
<evidence type="ECO:0000256" key="3">
    <source>
        <dbReference type="SAM" id="Phobius"/>
    </source>
</evidence>
<evidence type="ECO:0000259" key="4">
    <source>
        <dbReference type="Pfam" id="PF04355"/>
    </source>
</evidence>
<accession>A0ABT9ZIF1</accession>
<dbReference type="InterPro" id="IPR007450">
    <property type="entry name" value="BamE_dom"/>
</dbReference>
<keyword evidence="6" id="KW-1185">Reference proteome</keyword>
<organism evidence="5 6">
    <name type="scientific">Metabacillus malikii</name>
    <dbReference type="NCBI Taxonomy" id="1504265"/>
    <lineage>
        <taxon>Bacteria</taxon>
        <taxon>Bacillati</taxon>
        <taxon>Bacillota</taxon>
        <taxon>Bacilli</taxon>
        <taxon>Bacillales</taxon>
        <taxon>Bacillaceae</taxon>
        <taxon>Metabacillus</taxon>
    </lineage>
</organism>
<evidence type="ECO:0000313" key="6">
    <source>
        <dbReference type="Proteomes" id="UP001234495"/>
    </source>
</evidence>
<feature type="transmembrane region" description="Helical" evidence="3">
    <location>
        <begin position="76"/>
        <end position="97"/>
    </location>
</feature>
<evidence type="ECO:0000256" key="1">
    <source>
        <dbReference type="ARBA" id="ARBA00022729"/>
    </source>
</evidence>
<feature type="transmembrane region" description="Helical" evidence="3">
    <location>
        <begin position="39"/>
        <end position="64"/>
    </location>
</feature>
<gene>
    <name evidence="5" type="ORF">J2S19_003347</name>
</gene>
<evidence type="ECO:0000256" key="2">
    <source>
        <dbReference type="ARBA" id="ARBA00023136"/>
    </source>
</evidence>
<comment type="caution">
    <text evidence="5">The sequence shown here is derived from an EMBL/GenBank/DDBJ whole genome shotgun (WGS) entry which is preliminary data.</text>
</comment>
<proteinExistence type="predicted"/>
<sequence length="192" mass="22500">MTTIQKLFEILLYFYCLGYVFVYIGFFLIIQVTHLDFNLVSTLAIILPFLILLVFVSGFWNATYHDVKKEFWMKQRLLFITILGSLPLIICSIFLAINEYQSIFQRERWVNNESDRVYMVDDLLSEVELTGKTREEVITLLGAPTETEYFQTDSNIVYYLGTERGIIPIDSEWLVIDFDHNDVVKGYTVQTD</sequence>
<dbReference type="Gene3D" id="3.30.1450.10">
    <property type="match status" value="1"/>
</dbReference>